<evidence type="ECO:0000313" key="1">
    <source>
        <dbReference type="EMBL" id="GAA1990599.1"/>
    </source>
</evidence>
<keyword evidence="2" id="KW-1185">Reference proteome</keyword>
<sequence>MAGGVRELAPDYAEFLFQIGDLSGEFRDFTVALRLTLVVAFGHVRHLPIKRTTTRNPTYPWTIPNLRSAVSVEGLTF</sequence>
<gene>
    <name evidence="1" type="ORF">GCM10009799_15670</name>
</gene>
<protein>
    <submittedName>
        <fullName evidence="1">Uncharacterized protein</fullName>
    </submittedName>
</protein>
<accession>A0ABN2SS58</accession>
<organism evidence="1 2">
    <name type="scientific">Nocardiopsis rhodophaea</name>
    <dbReference type="NCBI Taxonomy" id="280238"/>
    <lineage>
        <taxon>Bacteria</taxon>
        <taxon>Bacillati</taxon>
        <taxon>Actinomycetota</taxon>
        <taxon>Actinomycetes</taxon>
        <taxon>Streptosporangiales</taxon>
        <taxon>Nocardiopsidaceae</taxon>
        <taxon>Nocardiopsis</taxon>
    </lineage>
</organism>
<dbReference type="Proteomes" id="UP001501585">
    <property type="component" value="Unassembled WGS sequence"/>
</dbReference>
<proteinExistence type="predicted"/>
<comment type="caution">
    <text evidence="1">The sequence shown here is derived from an EMBL/GenBank/DDBJ whole genome shotgun (WGS) entry which is preliminary data.</text>
</comment>
<reference evidence="1 2" key="1">
    <citation type="journal article" date="2019" name="Int. J. Syst. Evol. Microbiol.">
        <title>The Global Catalogue of Microorganisms (GCM) 10K type strain sequencing project: providing services to taxonomists for standard genome sequencing and annotation.</title>
        <authorList>
            <consortium name="The Broad Institute Genomics Platform"/>
            <consortium name="The Broad Institute Genome Sequencing Center for Infectious Disease"/>
            <person name="Wu L."/>
            <person name="Ma J."/>
        </authorList>
    </citation>
    <scope>NUCLEOTIDE SEQUENCE [LARGE SCALE GENOMIC DNA]</scope>
    <source>
        <strain evidence="1 2">JCM 15313</strain>
    </source>
</reference>
<name>A0ABN2SS58_9ACTN</name>
<evidence type="ECO:0000313" key="2">
    <source>
        <dbReference type="Proteomes" id="UP001501585"/>
    </source>
</evidence>
<dbReference type="EMBL" id="BAAAPC010000005">
    <property type="protein sequence ID" value="GAA1990599.1"/>
    <property type="molecule type" value="Genomic_DNA"/>
</dbReference>